<dbReference type="SUPFAM" id="SSF53335">
    <property type="entry name" value="S-adenosyl-L-methionine-dependent methyltransferases"/>
    <property type="match status" value="1"/>
</dbReference>
<reference evidence="2 3" key="1">
    <citation type="submission" date="2023-04" db="EMBL/GenBank/DDBJ databases">
        <title>Genome Sequence of Selenomonas sputigena ATCC 33150.</title>
        <authorList>
            <person name="Miller D.P."/>
            <person name="Anvari S."/>
            <person name="Polson S.W."/>
            <person name="Macdonald M."/>
            <person name="Mcdowell J.V."/>
        </authorList>
    </citation>
    <scope>NUCLEOTIDE SEQUENCE [LARGE SCALE GENOMIC DNA]</scope>
    <source>
        <strain evidence="2 3">ATCC 33150</strain>
    </source>
</reference>
<organism evidence="2 3">
    <name type="scientific">Selenomonas sputigena</name>
    <dbReference type="NCBI Taxonomy" id="69823"/>
    <lineage>
        <taxon>Bacteria</taxon>
        <taxon>Bacillati</taxon>
        <taxon>Bacillota</taxon>
        <taxon>Negativicutes</taxon>
        <taxon>Selenomonadales</taxon>
        <taxon>Selenomonadaceae</taxon>
        <taxon>Selenomonas</taxon>
    </lineage>
</organism>
<dbReference type="CDD" id="cd02440">
    <property type="entry name" value="AdoMet_MTases"/>
    <property type="match status" value="1"/>
</dbReference>
<dbReference type="EC" id="2.1.-.-" evidence="2"/>
<name>A0ABV3X5G1_9FIRM</name>
<accession>A0ABV3X5G1</accession>
<keyword evidence="3" id="KW-1185">Reference proteome</keyword>
<keyword evidence="2" id="KW-0489">Methyltransferase</keyword>
<dbReference type="GO" id="GO:0008168">
    <property type="term" value="F:methyltransferase activity"/>
    <property type="evidence" value="ECO:0007669"/>
    <property type="project" value="UniProtKB-KW"/>
</dbReference>
<dbReference type="InterPro" id="IPR015985">
    <property type="entry name" value="TehB-like_dom"/>
</dbReference>
<gene>
    <name evidence="2" type="ORF">QCO44_07195</name>
</gene>
<feature type="domain" description="Tellurite resistance methyltransferase TehB-like" evidence="1">
    <location>
        <begin position="52"/>
        <end position="157"/>
    </location>
</feature>
<dbReference type="GO" id="GO:0032259">
    <property type="term" value="P:methylation"/>
    <property type="evidence" value="ECO:0007669"/>
    <property type="project" value="UniProtKB-KW"/>
</dbReference>
<evidence type="ECO:0000313" key="2">
    <source>
        <dbReference type="EMBL" id="MEX5285421.1"/>
    </source>
</evidence>
<evidence type="ECO:0000259" key="1">
    <source>
        <dbReference type="Pfam" id="PF03848"/>
    </source>
</evidence>
<dbReference type="InterPro" id="IPR029063">
    <property type="entry name" value="SAM-dependent_MTases_sf"/>
</dbReference>
<keyword evidence="2" id="KW-0808">Transferase</keyword>
<dbReference type="Gene3D" id="3.40.50.150">
    <property type="entry name" value="Vaccinia Virus protein VP39"/>
    <property type="match status" value="1"/>
</dbReference>
<proteinExistence type="predicted"/>
<dbReference type="EMBL" id="JARVLH010000004">
    <property type="protein sequence ID" value="MEX5285421.1"/>
    <property type="molecule type" value="Genomic_DNA"/>
</dbReference>
<sequence length="238" mass="27473">MNSWKKIWNKRGSRLAGIDRADKRSMLLELKRINGFDVTGGGIPYASLLKQYEETKAALRLPAGGSVFEVGCGAGANLWLFRLDGFSVGGIDYSEKMVSILHDIFTEGELRESACVEAKDMPLEEKYDGVFANSVFSYFSDEAYAEIVLERMLEKTRGSIVLLDVHDAEKKEAFLRYRREIEPDYDEHYEGLGKIFFEKAFFERFAAKHGLDIFFHTFDLEGYWNAPFVYHVFFYRRK</sequence>
<dbReference type="Pfam" id="PF03848">
    <property type="entry name" value="TehB"/>
    <property type="match status" value="1"/>
</dbReference>
<evidence type="ECO:0000313" key="3">
    <source>
        <dbReference type="Proteomes" id="UP001559623"/>
    </source>
</evidence>
<dbReference type="Proteomes" id="UP001559623">
    <property type="component" value="Unassembled WGS sequence"/>
</dbReference>
<protein>
    <submittedName>
        <fullName evidence="2">Class I SAM-dependent methyltransferase</fullName>
        <ecNumber evidence="2">2.1.-.-</ecNumber>
    </submittedName>
</protein>
<dbReference type="RefSeq" id="WP_368847157.1">
    <property type="nucleotide sequence ID" value="NZ_CP194411.1"/>
</dbReference>
<comment type="caution">
    <text evidence="2">The sequence shown here is derived from an EMBL/GenBank/DDBJ whole genome shotgun (WGS) entry which is preliminary data.</text>
</comment>